<dbReference type="SUPFAM" id="SSF49899">
    <property type="entry name" value="Concanavalin A-like lectins/glucanases"/>
    <property type="match status" value="1"/>
</dbReference>
<dbReference type="GO" id="GO:0005975">
    <property type="term" value="P:carbohydrate metabolic process"/>
    <property type="evidence" value="ECO:0007669"/>
    <property type="project" value="InterPro"/>
</dbReference>
<evidence type="ECO:0000313" key="5">
    <source>
        <dbReference type="Proteomes" id="UP000534870"/>
    </source>
</evidence>
<dbReference type="PANTHER" id="PTHR10963">
    <property type="entry name" value="GLYCOSYL HYDROLASE-RELATED"/>
    <property type="match status" value="1"/>
</dbReference>
<name>A0A7Y7IVN2_9PROT</name>
<dbReference type="EMBL" id="JABXXP010000126">
    <property type="protein sequence ID" value="NVN11164.1"/>
    <property type="molecule type" value="Genomic_DNA"/>
</dbReference>
<dbReference type="PANTHER" id="PTHR10963:SF55">
    <property type="entry name" value="GLYCOSIDE HYDROLASE FAMILY 16 PROTEIN"/>
    <property type="match status" value="1"/>
</dbReference>
<organism evidence="4 5">
    <name type="scientific">Nguyenibacter vanlangensis</name>
    <dbReference type="NCBI Taxonomy" id="1216886"/>
    <lineage>
        <taxon>Bacteria</taxon>
        <taxon>Pseudomonadati</taxon>
        <taxon>Pseudomonadota</taxon>
        <taxon>Alphaproteobacteria</taxon>
        <taxon>Acetobacterales</taxon>
        <taxon>Acetobacteraceae</taxon>
        <taxon>Nguyenibacter</taxon>
    </lineage>
</organism>
<evidence type="ECO:0000313" key="4">
    <source>
        <dbReference type="EMBL" id="NVN11164.1"/>
    </source>
</evidence>
<dbReference type="PROSITE" id="PS51257">
    <property type="entry name" value="PROKAR_LIPOPROTEIN"/>
    <property type="match status" value="1"/>
</dbReference>
<gene>
    <name evidence="4" type="ORF">HUK84_08420</name>
</gene>
<accession>A0A7Y7IVN2</accession>
<keyword evidence="4" id="KW-0378">Hydrolase</keyword>
<dbReference type="GO" id="GO:0004553">
    <property type="term" value="F:hydrolase activity, hydrolyzing O-glycosyl compounds"/>
    <property type="evidence" value="ECO:0007669"/>
    <property type="project" value="InterPro"/>
</dbReference>
<comment type="caution">
    <text evidence="4">The sequence shown here is derived from an EMBL/GenBank/DDBJ whole genome shotgun (WGS) entry which is preliminary data.</text>
</comment>
<keyword evidence="2" id="KW-0732">Signal</keyword>
<reference evidence="4 5" key="1">
    <citation type="submission" date="2020-06" db="EMBL/GenBank/DDBJ databases">
        <title>Description of novel acetic acid bacteria.</title>
        <authorList>
            <person name="Sombolestani A."/>
        </authorList>
    </citation>
    <scope>NUCLEOTIDE SEQUENCE [LARGE SCALE GENOMIC DNA]</scope>
    <source>
        <strain evidence="4 5">LMG 31431</strain>
    </source>
</reference>
<comment type="similarity">
    <text evidence="1">Belongs to the glycosyl hydrolase 16 family.</text>
</comment>
<dbReference type="Proteomes" id="UP000534870">
    <property type="component" value="Unassembled WGS sequence"/>
</dbReference>
<evidence type="ECO:0000256" key="1">
    <source>
        <dbReference type="ARBA" id="ARBA00006865"/>
    </source>
</evidence>
<dbReference type="InterPro" id="IPR000757">
    <property type="entry name" value="Beta-glucanase-like"/>
</dbReference>
<dbReference type="Gene3D" id="2.60.120.200">
    <property type="match status" value="1"/>
</dbReference>
<feature type="signal peptide" evidence="2">
    <location>
        <begin position="1"/>
        <end position="33"/>
    </location>
</feature>
<dbReference type="InterPro" id="IPR013320">
    <property type="entry name" value="ConA-like_dom_sf"/>
</dbReference>
<proteinExistence type="inferred from homology"/>
<evidence type="ECO:0000256" key="2">
    <source>
        <dbReference type="SAM" id="SignalP"/>
    </source>
</evidence>
<dbReference type="Pfam" id="PF00722">
    <property type="entry name" value="Glyco_hydro_16"/>
    <property type="match status" value="1"/>
</dbReference>
<dbReference type="AlphaFoldDB" id="A0A7Y7IVN2"/>
<dbReference type="CDD" id="cd08023">
    <property type="entry name" value="GH16_laminarinase_like"/>
    <property type="match status" value="1"/>
</dbReference>
<feature type="chain" id="PRO_5031216040" evidence="2">
    <location>
        <begin position="34"/>
        <end position="298"/>
    </location>
</feature>
<protein>
    <submittedName>
        <fullName evidence="4">Glycoside hydrolase family 16 protein</fullName>
    </submittedName>
</protein>
<evidence type="ECO:0000259" key="3">
    <source>
        <dbReference type="PROSITE" id="PS51762"/>
    </source>
</evidence>
<feature type="domain" description="GH16" evidence="3">
    <location>
        <begin position="34"/>
        <end position="286"/>
    </location>
</feature>
<dbReference type="RefSeq" id="WP_176639902.1">
    <property type="nucleotide sequence ID" value="NZ_JABXXP010000126.1"/>
</dbReference>
<dbReference type="InterPro" id="IPR050546">
    <property type="entry name" value="Glycosyl_Hydrlase_16"/>
</dbReference>
<dbReference type="PROSITE" id="PS51762">
    <property type="entry name" value="GH16_2"/>
    <property type="match status" value="1"/>
</dbReference>
<sequence>MTGKQPWTIAWIVCATLYCAGLSCPGVASPAWAAGAGGAPAPALCGQQPVFDDEFDTLSLAAWRLDGRRWITHTPWAGDFGDARFTDPGPGSAFSVHGGVLSITARRDAAGAWTSGLIASADGVGGGFATMYGYFETRTKLPPGPGTWPGIWLNESTPKDWPLQTVEIDMMEYYGQFPGKYHATIHVWHGRTAARDGGWGTVITAPGDPGTLVARFHTYGVLVAPAQTIFYLDRREVWRSPTPPEHKRPLMFLINLALGGGWPINRTPNPTTMQVDYARVYRPDDSAAFARCLAGTAE</sequence>